<keyword evidence="7" id="KW-0328">Glycosyltransferase</keyword>
<organism evidence="7">
    <name type="scientific">Xenopsylla cheopis</name>
    <name type="common">Oriental rat flea</name>
    <name type="synonym">Pulex cheopis</name>
    <dbReference type="NCBI Taxonomy" id="163159"/>
    <lineage>
        <taxon>Eukaryota</taxon>
        <taxon>Metazoa</taxon>
        <taxon>Ecdysozoa</taxon>
        <taxon>Arthropoda</taxon>
        <taxon>Hexapoda</taxon>
        <taxon>Insecta</taxon>
        <taxon>Pterygota</taxon>
        <taxon>Neoptera</taxon>
        <taxon>Endopterygota</taxon>
        <taxon>Siphonaptera</taxon>
        <taxon>Pulicidae</taxon>
        <taxon>Xenopsyllinae</taxon>
        <taxon>Xenopsylla</taxon>
    </lineage>
</organism>
<evidence type="ECO:0000256" key="2">
    <source>
        <dbReference type="ARBA" id="ARBA00022692"/>
    </source>
</evidence>
<keyword evidence="7" id="KW-0808">Transferase</keyword>
<dbReference type="Pfam" id="PF08510">
    <property type="entry name" value="PIG-P"/>
    <property type="match status" value="1"/>
</dbReference>
<name>A0A6M2DD74_XENCH</name>
<dbReference type="PANTHER" id="PTHR46346">
    <property type="entry name" value="PHOSPHATIDYLINOSITOL N-ACETYLGLUCOSAMINYLTRANSFERASE SUBUNIT P"/>
    <property type="match status" value="1"/>
</dbReference>
<sequence>MPEHTPAPTPSRAVYGFALYLTMKSCFFAYVLWSVVPDDILLLLNLNYLPQKYWAIAIPVQVLVVTFVFAFFIYPGMNLCLSPRFDDVSTATDKFAIFRCSFSESGFKCHEIIKDNKWVTKNLCSKHLIYQVHSKQNIVNIKKTKRYCDCLNKSKCMAFKEPSIKKPVEPVTELPLSEVNKILYL</sequence>
<dbReference type="EMBL" id="GIIL01000547">
    <property type="protein sequence ID" value="NOV44273.1"/>
    <property type="molecule type" value="Transcribed_RNA"/>
</dbReference>
<protein>
    <submittedName>
        <fullName evidence="7">Putative phosphatidylinositol n-acetylglucosaminyltransferase subunit p</fullName>
    </submittedName>
</protein>
<dbReference type="GO" id="GO:0005783">
    <property type="term" value="C:endoplasmic reticulum"/>
    <property type="evidence" value="ECO:0007669"/>
    <property type="project" value="TreeGrafter"/>
</dbReference>
<evidence type="ECO:0000256" key="3">
    <source>
        <dbReference type="ARBA" id="ARBA00022989"/>
    </source>
</evidence>
<keyword evidence="4 5" id="KW-0472">Membrane</keyword>
<keyword evidence="2 5" id="KW-0812">Transmembrane</keyword>
<feature type="transmembrane region" description="Helical" evidence="5">
    <location>
        <begin position="12"/>
        <end position="33"/>
    </location>
</feature>
<dbReference type="InterPro" id="IPR052263">
    <property type="entry name" value="GPI_Anchor_Biosynth"/>
</dbReference>
<evidence type="ECO:0000259" key="6">
    <source>
        <dbReference type="Pfam" id="PF08510"/>
    </source>
</evidence>
<reference evidence="7" key="1">
    <citation type="submission" date="2020-03" db="EMBL/GenBank/DDBJ databases">
        <title>Transcriptomic Profiling of the Digestive Tract of the Rat Flea, Xenopsylla cheopis, Following Blood Feeding and Infection with Yersinia pestis.</title>
        <authorList>
            <person name="Bland D.M."/>
            <person name="Martens C.A."/>
            <person name="Virtaneva K."/>
            <person name="Kanakabandi K."/>
            <person name="Long D."/>
            <person name="Rosenke R."/>
            <person name="Saturday G.A."/>
            <person name="Hoyt F.H."/>
            <person name="Bruno D.P."/>
            <person name="Ribeiro J.M.C."/>
            <person name="Hinnebusch J."/>
        </authorList>
    </citation>
    <scope>NUCLEOTIDE SEQUENCE</scope>
</reference>
<evidence type="ECO:0000256" key="5">
    <source>
        <dbReference type="SAM" id="Phobius"/>
    </source>
</evidence>
<dbReference type="GO" id="GO:0006506">
    <property type="term" value="P:GPI anchor biosynthetic process"/>
    <property type="evidence" value="ECO:0007669"/>
    <property type="project" value="TreeGrafter"/>
</dbReference>
<dbReference type="GO" id="GO:0016020">
    <property type="term" value="C:membrane"/>
    <property type="evidence" value="ECO:0007669"/>
    <property type="project" value="UniProtKB-SubCell"/>
</dbReference>
<evidence type="ECO:0000256" key="1">
    <source>
        <dbReference type="ARBA" id="ARBA00004141"/>
    </source>
</evidence>
<proteinExistence type="predicted"/>
<comment type="subcellular location">
    <subcellularLocation>
        <location evidence="1">Membrane</location>
        <topology evidence="1">Multi-pass membrane protein</topology>
    </subcellularLocation>
</comment>
<evidence type="ECO:0000256" key="4">
    <source>
        <dbReference type="ARBA" id="ARBA00023136"/>
    </source>
</evidence>
<accession>A0A6M2DD74</accession>
<dbReference type="GO" id="GO:0016757">
    <property type="term" value="F:glycosyltransferase activity"/>
    <property type="evidence" value="ECO:0007669"/>
    <property type="project" value="UniProtKB-KW"/>
</dbReference>
<dbReference type="AlphaFoldDB" id="A0A6M2DD74"/>
<dbReference type="InterPro" id="IPR013717">
    <property type="entry name" value="PIG-P"/>
</dbReference>
<feature type="transmembrane region" description="Helical" evidence="5">
    <location>
        <begin position="53"/>
        <end position="74"/>
    </location>
</feature>
<keyword evidence="3 5" id="KW-1133">Transmembrane helix</keyword>
<feature type="domain" description="PIG-P" evidence="6">
    <location>
        <begin position="12"/>
        <end position="184"/>
    </location>
</feature>
<dbReference type="PANTHER" id="PTHR46346:SF1">
    <property type="entry name" value="PHOSPHATIDYLINOSITOL N-ACETYLGLUCOSAMINYLTRANSFERASE SUBUNIT P"/>
    <property type="match status" value="1"/>
</dbReference>
<evidence type="ECO:0000313" key="7">
    <source>
        <dbReference type="EMBL" id="NOV44273.1"/>
    </source>
</evidence>